<evidence type="ECO:0000256" key="2">
    <source>
        <dbReference type="ARBA" id="ARBA00003924"/>
    </source>
</evidence>
<evidence type="ECO:0000256" key="5">
    <source>
        <dbReference type="ARBA" id="ARBA00011193"/>
    </source>
</evidence>
<dbReference type="PROSITE" id="PS01029">
    <property type="entry name" value="DEHYDROQUINASE_II"/>
    <property type="match status" value="1"/>
</dbReference>
<dbReference type="EMBL" id="JBEPLJ010000006">
    <property type="protein sequence ID" value="MET3585751.1"/>
    <property type="molecule type" value="Genomic_DNA"/>
</dbReference>
<reference evidence="10 11" key="1">
    <citation type="submission" date="2024-06" db="EMBL/GenBank/DDBJ databases">
        <title>Genomic Encyclopedia of Type Strains, Phase IV (KMG-IV): sequencing the most valuable type-strain genomes for metagenomic binning, comparative biology and taxonomic classification.</title>
        <authorList>
            <person name="Goeker M."/>
        </authorList>
    </citation>
    <scope>NUCLEOTIDE SEQUENCE [LARGE SCALE GENOMIC DNA]</scope>
    <source>
        <strain evidence="10 11">DSM 105042</strain>
    </source>
</reference>
<feature type="site" description="Transition state stabilizer" evidence="9">
    <location>
        <position position="19"/>
    </location>
</feature>
<evidence type="ECO:0000313" key="11">
    <source>
        <dbReference type="Proteomes" id="UP001549031"/>
    </source>
</evidence>
<comment type="function">
    <text evidence="2 9">Catalyzes a trans-dehydration via an enolate intermediate.</text>
</comment>
<feature type="binding site" evidence="9">
    <location>
        <begin position="102"/>
        <end position="103"/>
    </location>
    <ligand>
        <name>substrate</name>
    </ligand>
</feature>
<dbReference type="Pfam" id="PF01220">
    <property type="entry name" value="DHquinase_II"/>
    <property type="match status" value="1"/>
</dbReference>
<comment type="similarity">
    <text evidence="4 9">Belongs to the type-II 3-dehydroquinase family.</text>
</comment>
<comment type="pathway">
    <text evidence="3 9">Metabolic intermediate biosynthesis; chorismate biosynthesis; chorismate from D-erythrose 4-phosphate and phosphoenolpyruvate: step 3/7.</text>
</comment>
<keyword evidence="7 9" id="KW-0057">Aromatic amino acid biosynthesis</keyword>
<feature type="binding site" evidence="9">
    <location>
        <position position="112"/>
    </location>
    <ligand>
        <name>substrate</name>
    </ligand>
</feature>
<dbReference type="HAMAP" id="MF_00169">
    <property type="entry name" value="AroQ"/>
    <property type="match status" value="1"/>
</dbReference>
<gene>
    <name evidence="9" type="primary">aroQ</name>
    <name evidence="10" type="ORF">ABID21_001860</name>
</gene>
<comment type="catalytic activity">
    <reaction evidence="1 9">
        <text>3-dehydroquinate = 3-dehydroshikimate + H2O</text>
        <dbReference type="Rhea" id="RHEA:21096"/>
        <dbReference type="ChEBI" id="CHEBI:15377"/>
        <dbReference type="ChEBI" id="CHEBI:16630"/>
        <dbReference type="ChEBI" id="CHEBI:32364"/>
        <dbReference type="EC" id="4.2.1.10"/>
    </reaction>
</comment>
<keyword evidence="8 9" id="KW-0456">Lyase</keyword>
<dbReference type="InterPro" id="IPR001874">
    <property type="entry name" value="DHquinase_II"/>
</dbReference>
<dbReference type="Proteomes" id="UP001549031">
    <property type="component" value="Unassembled WGS sequence"/>
</dbReference>
<keyword evidence="9" id="KW-0028">Amino-acid biosynthesis</keyword>
<dbReference type="GO" id="GO:0003855">
    <property type="term" value="F:3-dehydroquinate dehydratase activity"/>
    <property type="evidence" value="ECO:0007669"/>
    <property type="project" value="UniProtKB-EC"/>
</dbReference>
<evidence type="ECO:0000256" key="8">
    <source>
        <dbReference type="ARBA" id="ARBA00023239"/>
    </source>
</evidence>
<dbReference type="InterPro" id="IPR018509">
    <property type="entry name" value="DHquinase_II_CS"/>
</dbReference>
<dbReference type="NCBIfam" id="NF003805">
    <property type="entry name" value="PRK05395.1-2"/>
    <property type="match status" value="1"/>
</dbReference>
<feature type="binding site" evidence="9">
    <location>
        <position position="88"/>
    </location>
    <ligand>
        <name>substrate</name>
    </ligand>
</feature>
<proteinExistence type="inferred from homology"/>
<evidence type="ECO:0000256" key="6">
    <source>
        <dbReference type="ARBA" id="ARBA00012060"/>
    </source>
</evidence>
<dbReference type="SUPFAM" id="SSF52304">
    <property type="entry name" value="Type II 3-dehydroquinate dehydratase"/>
    <property type="match status" value="1"/>
</dbReference>
<name>A0ABV2H5I3_9HYPH</name>
<comment type="subunit">
    <text evidence="5 9">Homododecamer.</text>
</comment>
<dbReference type="PIRSF" id="PIRSF001399">
    <property type="entry name" value="DHquinase_II"/>
    <property type="match status" value="1"/>
</dbReference>
<dbReference type="EC" id="4.2.1.10" evidence="6 9"/>
<evidence type="ECO:0000256" key="4">
    <source>
        <dbReference type="ARBA" id="ARBA00011037"/>
    </source>
</evidence>
<evidence type="ECO:0000256" key="7">
    <source>
        <dbReference type="ARBA" id="ARBA00023141"/>
    </source>
</evidence>
<dbReference type="Gene3D" id="3.40.50.9100">
    <property type="entry name" value="Dehydroquinase, class II"/>
    <property type="match status" value="1"/>
</dbReference>
<accession>A0ABV2H5I3</accession>
<dbReference type="NCBIfam" id="NF003806">
    <property type="entry name" value="PRK05395.1-3"/>
    <property type="match status" value="1"/>
</dbReference>
<feature type="active site" description="Proton acceptor" evidence="9">
    <location>
        <position position="24"/>
    </location>
</feature>
<feature type="binding site" evidence="9">
    <location>
        <position position="81"/>
    </location>
    <ligand>
        <name>substrate</name>
    </ligand>
</feature>
<evidence type="ECO:0000256" key="9">
    <source>
        <dbReference type="HAMAP-Rule" id="MF_00169"/>
    </source>
</evidence>
<evidence type="ECO:0000256" key="3">
    <source>
        <dbReference type="ARBA" id="ARBA00004902"/>
    </source>
</evidence>
<keyword evidence="11" id="KW-1185">Reference proteome</keyword>
<dbReference type="InterPro" id="IPR036441">
    <property type="entry name" value="DHquinase_II_sf"/>
</dbReference>
<feature type="binding site" evidence="9">
    <location>
        <position position="75"/>
    </location>
    <ligand>
        <name>substrate</name>
    </ligand>
</feature>
<dbReference type="NCBIfam" id="TIGR01088">
    <property type="entry name" value="aroQ"/>
    <property type="match status" value="1"/>
</dbReference>
<evidence type="ECO:0000256" key="1">
    <source>
        <dbReference type="ARBA" id="ARBA00001864"/>
    </source>
</evidence>
<dbReference type="CDD" id="cd00466">
    <property type="entry name" value="DHQase_II"/>
    <property type="match status" value="1"/>
</dbReference>
<sequence length="145" mass="15538">MSKTVFVLNGPNLNMLGKREPGIYGGKTLKDVENDCLSAGRELGLTVDFRQSNHEGALVDWLHEAGEAAVGVAINAGAYTHTSIALHDAIRAITVPVIEVHISNVHAREEFRHHSMIAPACKGVICGFGPTSYILALHALKSITD</sequence>
<feature type="active site" description="Proton donor" evidence="9">
    <location>
        <position position="101"/>
    </location>
</feature>
<comment type="caution">
    <text evidence="10">The sequence shown here is derived from an EMBL/GenBank/DDBJ whole genome shotgun (WGS) entry which is preliminary data.</text>
</comment>
<organism evidence="10 11">
    <name type="scientific">Pseudorhizobium tarimense</name>
    <dbReference type="NCBI Taxonomy" id="1079109"/>
    <lineage>
        <taxon>Bacteria</taxon>
        <taxon>Pseudomonadati</taxon>
        <taxon>Pseudomonadota</taxon>
        <taxon>Alphaproteobacteria</taxon>
        <taxon>Hyphomicrobiales</taxon>
        <taxon>Rhizobiaceae</taxon>
        <taxon>Rhizobium/Agrobacterium group</taxon>
        <taxon>Pseudorhizobium</taxon>
    </lineage>
</organism>
<dbReference type="PANTHER" id="PTHR21272">
    <property type="entry name" value="CATABOLIC 3-DEHYDROQUINASE"/>
    <property type="match status" value="1"/>
</dbReference>
<dbReference type="PANTHER" id="PTHR21272:SF3">
    <property type="entry name" value="CATABOLIC 3-DEHYDROQUINASE"/>
    <property type="match status" value="1"/>
</dbReference>
<dbReference type="RefSeq" id="WP_247243679.1">
    <property type="nucleotide sequence ID" value="NZ_JALJRA010000006.1"/>
</dbReference>
<evidence type="ECO:0000313" key="10">
    <source>
        <dbReference type="EMBL" id="MET3585751.1"/>
    </source>
</evidence>
<dbReference type="NCBIfam" id="NF003807">
    <property type="entry name" value="PRK05395.1-4"/>
    <property type="match status" value="1"/>
</dbReference>
<protein>
    <recommendedName>
        <fullName evidence="6 9">3-dehydroquinate dehydratase</fullName>
        <shortName evidence="9">3-dehydroquinase</shortName>
        <ecNumber evidence="6 9">4.2.1.10</ecNumber>
    </recommendedName>
    <alternativeName>
        <fullName evidence="9">Type II DHQase</fullName>
    </alternativeName>
</protein>